<dbReference type="InterPro" id="IPR052957">
    <property type="entry name" value="Auxin_embryo_med"/>
</dbReference>
<dbReference type="SUPFAM" id="SSF55874">
    <property type="entry name" value="ATPase domain of HSP90 chaperone/DNA topoisomerase II/histidine kinase"/>
    <property type="match status" value="1"/>
</dbReference>
<organism evidence="2 3">
    <name type="scientific">Marinobacter pelagius</name>
    <dbReference type="NCBI Taxonomy" id="379482"/>
    <lineage>
        <taxon>Bacteria</taxon>
        <taxon>Pseudomonadati</taxon>
        <taxon>Pseudomonadota</taxon>
        <taxon>Gammaproteobacteria</taxon>
        <taxon>Pseudomonadales</taxon>
        <taxon>Marinobacteraceae</taxon>
        <taxon>Marinobacter</taxon>
    </lineage>
</organism>
<dbReference type="InterPro" id="IPR024975">
    <property type="entry name" value="NOV_C"/>
</dbReference>
<dbReference type="InterPro" id="IPR036890">
    <property type="entry name" value="HATPase_C_sf"/>
</dbReference>
<dbReference type="NCBIfam" id="NF047352">
    <property type="entry name" value="P_loop_sacsin"/>
    <property type="match status" value="1"/>
</dbReference>
<dbReference type="PANTHER" id="PTHR32387">
    <property type="entry name" value="WU:FJ29H11"/>
    <property type="match status" value="1"/>
</dbReference>
<name>A0A366GUH5_9GAMM</name>
<protein>
    <submittedName>
        <fullName evidence="2">Uncharacterized protein DUF3883</fullName>
    </submittedName>
</protein>
<proteinExistence type="predicted"/>
<evidence type="ECO:0000313" key="3">
    <source>
        <dbReference type="Proteomes" id="UP000252995"/>
    </source>
</evidence>
<gene>
    <name evidence="2" type="ORF">DET50_107127</name>
</gene>
<dbReference type="EMBL" id="QNRO01000007">
    <property type="protein sequence ID" value="RBP30712.1"/>
    <property type="molecule type" value="Genomic_DNA"/>
</dbReference>
<evidence type="ECO:0000313" key="2">
    <source>
        <dbReference type="EMBL" id="RBP30712.1"/>
    </source>
</evidence>
<comment type="caution">
    <text evidence="2">The sequence shown here is derived from an EMBL/GenBank/DDBJ whole genome shotgun (WGS) entry which is preliminary data.</text>
</comment>
<dbReference type="Pfam" id="PF13020">
    <property type="entry name" value="NOV_C"/>
    <property type="match status" value="1"/>
</dbReference>
<dbReference type="AlphaFoldDB" id="A0A366GUH5"/>
<feature type="domain" description="Protein NO VEIN C-terminal" evidence="1">
    <location>
        <begin position="562"/>
        <end position="642"/>
    </location>
</feature>
<evidence type="ECO:0000259" key="1">
    <source>
        <dbReference type="Pfam" id="PF13020"/>
    </source>
</evidence>
<dbReference type="OrthoDB" id="9802640at2"/>
<dbReference type="RefSeq" id="WP_113862470.1">
    <property type="nucleotide sequence ID" value="NZ_QNRO01000007.1"/>
</dbReference>
<dbReference type="PANTHER" id="PTHR32387:SF0">
    <property type="entry name" value="PROTEIN NO VEIN"/>
    <property type="match status" value="1"/>
</dbReference>
<sequence>MSFSEIRTSLLDEALKSPQLLSDLAGLELYISETYNARSFVELLQNADDAESKRFFVSMSDGILLVANDGKEFSEGDFYSLCRSASSNKRRGENIGYRGIGFKSVVSLSQTAHLISGEYEVTFSRELSRQAVPDADNVPIIRIPHPIDRAIKGETERQVSGLRAEGFTTFFIFDDVNNDAVHTELSNFDSSFLIFLSSISEVILKGTSVREIKVDRTGTKGNRLVSLIENEKTISYSIMSHRSIVVAAPMLGSQGAASSDQSVVHSFLPTADDSGIKARVQGNVSTDPSRTRVVLDEFTYEVIRDLSNFITNYLNTVSDSMIPSDARKASADFLRAIEPTIDPRTSAFTKKDFRSELYKQLKTDSNAICETIRRKPSWLNLDDFHKLLEISDFSSFPSFFVGSTNGNALLSHLNVKELSLEEVLSLIGSVNLSNLGLSEICGRIIKSATFSKDISESAIKSSRFWVSNSRRVSINEIVSESLQIDDDYIRLVLEKVGSPVQTKVFFERFLGENIGDMAQATTSGSPPLRSSVPTKPSAIESERPAKANISSLFVEKWRSAEETVAEIFRLKGYKVEDVSKQNVGYDYYCVNGDGDVIYLEVKKIGRENEAFTLTTNEEVVAREKGKEYTIALLRESGNKVELSLISEPLKKIKLTRQCRQWVWLCEDYPYDPELFEFKSV</sequence>
<dbReference type="Proteomes" id="UP000252995">
    <property type="component" value="Unassembled WGS sequence"/>
</dbReference>
<reference evidence="2 3" key="1">
    <citation type="submission" date="2018-06" db="EMBL/GenBank/DDBJ databases">
        <title>Freshwater and sediment microbial communities from various areas in North America, analyzing microbe dynamics in response to fracking.</title>
        <authorList>
            <person name="Lamendella R."/>
        </authorList>
    </citation>
    <scope>NUCLEOTIDE SEQUENCE [LARGE SCALE GENOMIC DNA]</scope>
    <source>
        <strain evidence="2 3">114J</strain>
    </source>
</reference>
<accession>A0A366GUH5</accession>